<name>A0ACD5HL62_9PROT</name>
<gene>
    <name evidence="1" type="ORF">EC580_009325</name>
</gene>
<protein>
    <submittedName>
        <fullName evidence="1">Methyl-accepting chemotaxis protein</fullName>
    </submittedName>
</protein>
<dbReference type="EMBL" id="CP127527">
    <property type="protein sequence ID" value="XRI76165.1"/>
    <property type="molecule type" value="Genomic_DNA"/>
</dbReference>
<keyword evidence="2" id="KW-1185">Reference proteome</keyword>
<evidence type="ECO:0000313" key="2">
    <source>
        <dbReference type="Proteomes" id="UP000271650"/>
    </source>
</evidence>
<accession>A0ACD5HL62</accession>
<dbReference type="Proteomes" id="UP000271650">
    <property type="component" value="Chromosome"/>
</dbReference>
<evidence type="ECO:0000313" key="1">
    <source>
        <dbReference type="EMBL" id="XRI76165.1"/>
    </source>
</evidence>
<proteinExistence type="predicted"/>
<sequence>MIMPARTKNLPGNLPQMALGERLTLGVLAIGVLGAAAVLALPSGWPRWLLGALTLALVLAVGGYGWWTIAAAKPASTSQGGVRPAFWKRWSFTTRIYVLVGFSVLAMGVGTAIAVMTLYYADAAALDDTQVAGNLAHMKDVEIAQQEQVAVLQVMLNNAPLDPHLVTAFRQGRQKIDDILGALARSAAPRSPLLARQLAQPLAQLQTLGWRIVWLAQSGQTAAAEQVYRQDFAPANERYAAFFHTLLRGQQQALSHTSEVNHRVIVGVRRFLVVTGLLAMLVVLVVGMSSVATLARIFQRLRQAIQKVEQGDLRITLPLASPGALDQIITAMNSLIRQLGGITGEIGGTAHGLIESSEILAQSTERVTSQLQASRTDISAVRGAMADLANRAAEVVRYANTIAQTAQHANDEAVHGGGVIAATLAGMEEILRGMQGASVTVEQLTRSAERIGGIVATIREIADQTNLLALNAAIEAARAGEKGRGFAVVADEVRKLAERSSAATRDVSAMIDSLQGAARSAVQAMGEGQGRVQHGAGQAHAAGLALTRITAATTEVASQVAAVVAAAENQDQVSVGIVENLEHVVAGAESIVEVMAQTRSEAQALQATAEHLQGLINHFKLAKG</sequence>
<organism evidence="1 2">
    <name type="scientific">Acidithiobacillus sulfuriphilus</name>
    <dbReference type="NCBI Taxonomy" id="1867749"/>
    <lineage>
        <taxon>Bacteria</taxon>
        <taxon>Pseudomonadati</taxon>
        <taxon>Pseudomonadota</taxon>
        <taxon>Acidithiobacillia</taxon>
        <taxon>Acidithiobacillales</taxon>
        <taxon>Acidithiobacillaceae</taxon>
        <taxon>Acidithiobacillus</taxon>
    </lineage>
</organism>
<reference evidence="1 2" key="1">
    <citation type="journal article" date="2019" name="Int. J. Syst. Evol. Microbiol.">
        <title>Acidithiobacillus sulfuriphilus sp. nov.: an extremely acidophilic sulfur-oxidizing chemolithotroph isolated from a neutral pH environment.</title>
        <authorList>
            <person name="Falagan C."/>
            <person name="Moya-Beltran A."/>
            <person name="Castro M."/>
            <person name="Quatrini R."/>
            <person name="Johnson D.B."/>
        </authorList>
    </citation>
    <scope>NUCLEOTIDE SEQUENCE [LARGE SCALE GENOMIC DNA]</scope>
    <source>
        <strain evidence="1 2">CJ-2</strain>
    </source>
</reference>